<feature type="domain" description="Flagellar assembly protein FliH/Type III secretion system HrpE" evidence="3">
    <location>
        <begin position="74"/>
        <end position="193"/>
    </location>
</feature>
<dbReference type="AlphaFoldDB" id="A0A3N7HIK9"/>
<dbReference type="InterPro" id="IPR051472">
    <property type="entry name" value="T3SS_Stator/FliH"/>
</dbReference>
<protein>
    <recommendedName>
        <fullName evidence="3">Flagellar assembly protein FliH/Type III secretion system HrpE domain-containing protein</fullName>
    </recommendedName>
</protein>
<sequence>MDLVVLIDRPDLTVAHPGRLLKRADANLVTQADELLGRLGARERQMQAQWQQAYETHKQRGLVAGEAQARQEWAERLAAAHAARHIALTDLAPTLVDIVSDAVGLVLRRTDRRQLIASALEAVDDMLRQARWAKLRLHPSQLAAARRALDDVARHVGSGRELVTLVGDALLGEDDCIFETDVGIADASLGVQLAAIRSAVESAVAHLSAQRAAGQALSQEGL</sequence>
<dbReference type="RefSeq" id="WP_124543691.1">
    <property type="nucleotide sequence ID" value="NZ_QUSW01000011.1"/>
</dbReference>
<comment type="caution">
    <text evidence="4">The sequence shown here is derived from an EMBL/GenBank/DDBJ whole genome shotgun (WGS) entry which is preliminary data.</text>
</comment>
<dbReference type="GO" id="GO:0005829">
    <property type="term" value="C:cytosol"/>
    <property type="evidence" value="ECO:0007669"/>
    <property type="project" value="TreeGrafter"/>
</dbReference>
<dbReference type="PANTHER" id="PTHR34982">
    <property type="entry name" value="YOP PROTEINS TRANSLOCATION PROTEIN L"/>
    <property type="match status" value="1"/>
</dbReference>
<evidence type="ECO:0000313" key="5">
    <source>
        <dbReference type="Proteomes" id="UP000267464"/>
    </source>
</evidence>
<accession>A0A3N7HIK9</accession>
<keyword evidence="5" id="KW-1185">Reference proteome</keyword>
<evidence type="ECO:0000313" key="4">
    <source>
        <dbReference type="EMBL" id="RQP21323.1"/>
    </source>
</evidence>
<dbReference type="InterPro" id="IPR018035">
    <property type="entry name" value="Flagellar_FliH/T3SS_HrpE"/>
</dbReference>
<dbReference type="Proteomes" id="UP000267464">
    <property type="component" value="Unassembled WGS sequence"/>
</dbReference>
<dbReference type="PANTHER" id="PTHR34982:SF4">
    <property type="entry name" value="TYPE 3 SECRETION SYSTEM STATOR PROTEIN"/>
    <property type="match status" value="1"/>
</dbReference>
<organism evidence="4 5">
    <name type="scientific">Piscinibacter terrae</name>
    <dbReference type="NCBI Taxonomy" id="2496871"/>
    <lineage>
        <taxon>Bacteria</taxon>
        <taxon>Pseudomonadati</taxon>
        <taxon>Pseudomonadota</taxon>
        <taxon>Betaproteobacteria</taxon>
        <taxon>Burkholderiales</taxon>
        <taxon>Sphaerotilaceae</taxon>
        <taxon>Piscinibacter</taxon>
    </lineage>
</organism>
<dbReference type="GO" id="GO:0015031">
    <property type="term" value="P:protein transport"/>
    <property type="evidence" value="ECO:0007669"/>
    <property type="project" value="UniProtKB-KW"/>
</dbReference>
<name>A0A3N7HIK9_9BURK</name>
<dbReference type="OrthoDB" id="9786341at2"/>
<gene>
    <name evidence="4" type="ORF">DZC73_27885</name>
</gene>
<keyword evidence="1" id="KW-0813">Transport</keyword>
<evidence type="ECO:0000256" key="1">
    <source>
        <dbReference type="ARBA" id="ARBA00022448"/>
    </source>
</evidence>
<dbReference type="Pfam" id="PF02108">
    <property type="entry name" value="FliH"/>
    <property type="match status" value="1"/>
</dbReference>
<evidence type="ECO:0000256" key="2">
    <source>
        <dbReference type="ARBA" id="ARBA00022927"/>
    </source>
</evidence>
<proteinExistence type="predicted"/>
<reference evidence="4 5" key="2">
    <citation type="submission" date="2018-12" db="EMBL/GenBank/DDBJ databases">
        <title>Rhizobacter gummiphilus sp. nov., a rubber-degrading bacterium isolated from the soil of a botanical garden in Japan.</title>
        <authorList>
            <person name="Shunsuke S.S."/>
        </authorList>
    </citation>
    <scope>NUCLEOTIDE SEQUENCE [LARGE SCALE GENOMIC DNA]</scope>
    <source>
        <strain evidence="4 5">S-16</strain>
    </source>
</reference>
<keyword evidence="2" id="KW-0653">Protein transport</keyword>
<evidence type="ECO:0000259" key="3">
    <source>
        <dbReference type="Pfam" id="PF02108"/>
    </source>
</evidence>
<dbReference type="EMBL" id="QUSW01000011">
    <property type="protein sequence ID" value="RQP21323.1"/>
    <property type="molecule type" value="Genomic_DNA"/>
</dbReference>
<reference evidence="4 5" key="1">
    <citation type="submission" date="2018-08" db="EMBL/GenBank/DDBJ databases">
        <authorList>
            <person name="Khan S.A."/>
            <person name="Jeon C.O."/>
            <person name="Chun B.H."/>
            <person name="Jeong S.E."/>
        </authorList>
    </citation>
    <scope>NUCLEOTIDE SEQUENCE [LARGE SCALE GENOMIC DNA]</scope>
    <source>
        <strain evidence="4 5">S-16</strain>
    </source>
</reference>